<evidence type="ECO:0000313" key="13">
    <source>
        <dbReference type="EMBL" id="BDC00231.1"/>
    </source>
</evidence>
<feature type="binding site" evidence="11">
    <location>
        <begin position="274"/>
        <end position="276"/>
    </location>
    <ligand>
        <name>FMN</name>
        <dbReference type="ChEBI" id="CHEBI:58210"/>
    </ligand>
</feature>
<feature type="binding site" evidence="11">
    <location>
        <begin position="7"/>
        <end position="8"/>
    </location>
    <ligand>
        <name>substrate</name>
    </ligand>
</feature>
<organism evidence="13 14">
    <name type="scientific">Saccharolobus caldissimus</name>
    <dbReference type="NCBI Taxonomy" id="1702097"/>
    <lineage>
        <taxon>Archaea</taxon>
        <taxon>Thermoproteota</taxon>
        <taxon>Thermoprotei</taxon>
        <taxon>Sulfolobales</taxon>
        <taxon>Sulfolobaceae</taxon>
        <taxon>Saccharolobus</taxon>
    </lineage>
</organism>
<keyword evidence="14" id="KW-1185">Reference proteome</keyword>
<dbReference type="InterPro" id="IPR000262">
    <property type="entry name" value="FMN-dep_DH"/>
</dbReference>
<name>A0AAQ4CWP9_9CREN</name>
<dbReference type="KEGG" id="scas:SACC_32470"/>
<dbReference type="Pfam" id="PF01070">
    <property type="entry name" value="FMN_dh"/>
    <property type="match status" value="1"/>
</dbReference>
<evidence type="ECO:0000313" key="14">
    <source>
        <dbReference type="Proteomes" id="UP001319921"/>
    </source>
</evidence>
<feature type="binding site" evidence="11">
    <location>
        <position position="222"/>
    </location>
    <ligand>
        <name>FMN</name>
        <dbReference type="ChEBI" id="CHEBI:58210"/>
    </ligand>
</feature>
<evidence type="ECO:0000256" key="11">
    <source>
        <dbReference type="HAMAP-Rule" id="MF_00354"/>
    </source>
</evidence>
<evidence type="ECO:0000256" key="4">
    <source>
        <dbReference type="ARBA" id="ARBA00022643"/>
    </source>
</evidence>
<evidence type="ECO:0000256" key="1">
    <source>
        <dbReference type="ARBA" id="ARBA00001917"/>
    </source>
</evidence>
<feature type="binding site" evidence="11">
    <location>
        <position position="64"/>
    </location>
    <ligand>
        <name>FMN</name>
        <dbReference type="ChEBI" id="CHEBI:58210"/>
    </ligand>
</feature>
<dbReference type="HAMAP" id="MF_00354">
    <property type="entry name" value="Idi_2"/>
    <property type="match status" value="1"/>
</dbReference>
<evidence type="ECO:0000256" key="9">
    <source>
        <dbReference type="ARBA" id="ARBA00023235"/>
    </source>
</evidence>
<keyword evidence="3 11" id="KW-0285">Flavoprotein</keyword>
<evidence type="ECO:0000256" key="5">
    <source>
        <dbReference type="ARBA" id="ARBA00022723"/>
    </source>
</evidence>
<evidence type="ECO:0000256" key="2">
    <source>
        <dbReference type="ARBA" id="ARBA00022490"/>
    </source>
</evidence>
<comment type="cofactor">
    <cofactor evidence="11">
        <name>Mg(2+)</name>
        <dbReference type="ChEBI" id="CHEBI:18420"/>
    </cofactor>
</comment>
<feature type="binding site" evidence="11">
    <location>
        <begin position="295"/>
        <end position="296"/>
    </location>
    <ligand>
        <name>FMN</name>
        <dbReference type="ChEBI" id="CHEBI:58210"/>
    </ligand>
</feature>
<evidence type="ECO:0000256" key="3">
    <source>
        <dbReference type="ARBA" id="ARBA00022630"/>
    </source>
</evidence>
<dbReference type="PANTHER" id="PTHR43665">
    <property type="entry name" value="ISOPENTENYL-DIPHOSPHATE DELTA-ISOMERASE"/>
    <property type="match status" value="1"/>
</dbReference>
<feature type="binding site" evidence="11">
    <location>
        <position position="217"/>
    </location>
    <ligand>
        <name>FMN</name>
        <dbReference type="ChEBI" id="CHEBI:58210"/>
    </ligand>
</feature>
<evidence type="ECO:0000256" key="10">
    <source>
        <dbReference type="ARBA" id="ARBA00025810"/>
    </source>
</evidence>
<dbReference type="InterPro" id="IPR013785">
    <property type="entry name" value="Aldolase_TIM"/>
</dbReference>
<dbReference type="PIRSF" id="PIRSF003314">
    <property type="entry name" value="IPP_isomerase"/>
    <property type="match status" value="1"/>
</dbReference>
<dbReference type="SUPFAM" id="SSF51395">
    <property type="entry name" value="FMN-linked oxidoreductases"/>
    <property type="match status" value="1"/>
</dbReference>
<keyword evidence="5 11" id="KW-0479">Metal-binding</keyword>
<feature type="binding site" evidence="11">
    <location>
        <position position="192"/>
    </location>
    <ligand>
        <name>FMN</name>
        <dbReference type="ChEBI" id="CHEBI:58210"/>
    </ligand>
</feature>
<feature type="binding site" evidence="11">
    <location>
        <position position="95"/>
    </location>
    <ligand>
        <name>FMN</name>
        <dbReference type="ChEBI" id="CHEBI:58210"/>
    </ligand>
</feature>
<evidence type="ECO:0000256" key="8">
    <source>
        <dbReference type="ARBA" id="ARBA00023229"/>
    </source>
</evidence>
<dbReference type="PANTHER" id="PTHR43665:SF1">
    <property type="entry name" value="ISOPENTENYL-DIPHOSPHATE DELTA-ISOMERASE"/>
    <property type="match status" value="1"/>
</dbReference>
<dbReference type="EC" id="5.3.3.2" evidence="11"/>
<comment type="subunit">
    <text evidence="10 11">Homooctamer. Dimer of tetramers.</text>
</comment>
<comment type="function">
    <text evidence="11">Involved in the biosynthesis of isoprenoids. Catalyzes the 1,3-allylic rearrangement of the homoallylic substrate isopentenyl (IPP) to its allylic isomer, dimethylallyl diphosphate (DMAPP).</text>
</comment>
<dbReference type="NCBIfam" id="TIGR02151">
    <property type="entry name" value="IPP_isom_2"/>
    <property type="match status" value="1"/>
</dbReference>
<evidence type="ECO:0000256" key="6">
    <source>
        <dbReference type="ARBA" id="ARBA00022842"/>
    </source>
</evidence>
<dbReference type="EMBL" id="AP025226">
    <property type="protein sequence ID" value="BDC00231.1"/>
    <property type="molecule type" value="Genomic_DNA"/>
</dbReference>
<comment type="catalytic activity">
    <reaction evidence="11">
        <text>isopentenyl diphosphate = dimethylallyl diphosphate</text>
        <dbReference type="Rhea" id="RHEA:23284"/>
        <dbReference type="ChEBI" id="CHEBI:57623"/>
        <dbReference type="ChEBI" id="CHEBI:128769"/>
        <dbReference type="EC" id="5.3.3.2"/>
    </reaction>
</comment>
<dbReference type="InterPro" id="IPR011179">
    <property type="entry name" value="IPdP_isomerase"/>
</dbReference>
<dbReference type="CDD" id="cd02811">
    <property type="entry name" value="IDI-2_FMN"/>
    <property type="match status" value="1"/>
</dbReference>
<dbReference type="GO" id="GO:0004452">
    <property type="term" value="F:isopentenyl-diphosphate delta-isomerase activity"/>
    <property type="evidence" value="ECO:0007669"/>
    <property type="project" value="UniProtKB-UniRule"/>
</dbReference>
<feature type="binding site" evidence="11">
    <location>
        <begin position="95"/>
        <end position="97"/>
    </location>
    <ligand>
        <name>substrate</name>
    </ligand>
</feature>
<sequence>MPDIINRKLEHVEIASFEDVDGIGSTFLNDVILIHQAFPGISFNEIEIKTRFFNKEINAPIMITGMTGGRPELGKINQIIAEIAEKFGIPMGVGSQRVALEKPEARESFIVVRKVAPTIPIVANLGMPQLVKGYGLKEFQDAVQMIEADAIAVHLNPAQELFQPEGEPEYTISALEKLKDISKSLSVPIIIKETGSGISMEVAKLFSQYGFKNFDTSGQGGTSWIAIEMIRGFRRGNWKAESAKIFTSWGIPTAVSILEVRYSVPDSFIIGSGGIRNGLDVAKAISLGADLAGMALPVLKHAIEGKESLENFFRKIIFELKAAMMLTGSRDVNALKRSSIVIMGKLREWMEYRGINLSVYEKVRRRE</sequence>
<evidence type="ECO:0000259" key="12">
    <source>
        <dbReference type="Pfam" id="PF01070"/>
    </source>
</evidence>
<feature type="binding site" evidence="11">
    <location>
        <position position="160"/>
    </location>
    <ligand>
        <name>Mg(2+)</name>
        <dbReference type="ChEBI" id="CHEBI:18420"/>
    </ligand>
</feature>
<keyword evidence="7 11" id="KW-0521">NADP</keyword>
<comment type="cofactor">
    <cofactor evidence="11">
        <name>NADPH</name>
        <dbReference type="ChEBI" id="CHEBI:57783"/>
    </cofactor>
</comment>
<dbReference type="GO" id="GO:0070402">
    <property type="term" value="F:NADPH binding"/>
    <property type="evidence" value="ECO:0007669"/>
    <property type="project" value="UniProtKB-UniRule"/>
</dbReference>
<comment type="subcellular location">
    <subcellularLocation>
        <location evidence="11">Cytoplasm</location>
    </subcellularLocation>
</comment>
<dbReference type="GO" id="GO:0008299">
    <property type="term" value="P:isoprenoid biosynthetic process"/>
    <property type="evidence" value="ECO:0007669"/>
    <property type="project" value="UniProtKB-UniRule"/>
</dbReference>
<gene>
    <name evidence="11" type="primary">fni</name>
    <name evidence="13" type="ORF">SACC_32470</name>
</gene>
<dbReference type="GO" id="GO:0016491">
    <property type="term" value="F:oxidoreductase activity"/>
    <property type="evidence" value="ECO:0007669"/>
    <property type="project" value="InterPro"/>
</dbReference>
<proteinExistence type="inferred from homology"/>
<feature type="binding site" evidence="11">
    <location>
        <position position="159"/>
    </location>
    <ligand>
        <name>substrate</name>
    </ligand>
</feature>
<dbReference type="GeneID" id="68867974"/>
<dbReference type="GO" id="GO:0000287">
    <property type="term" value="F:magnesium ion binding"/>
    <property type="evidence" value="ECO:0007669"/>
    <property type="project" value="UniProtKB-UniRule"/>
</dbReference>
<dbReference type="Proteomes" id="UP001319921">
    <property type="component" value="Chromosome"/>
</dbReference>
<dbReference type="SMART" id="SM01240">
    <property type="entry name" value="IMPDH"/>
    <property type="match status" value="1"/>
</dbReference>
<feature type="binding site" evidence="11">
    <location>
        <begin position="65"/>
        <end position="67"/>
    </location>
    <ligand>
        <name>FMN</name>
        <dbReference type="ChEBI" id="CHEBI:58210"/>
    </ligand>
</feature>
<dbReference type="Gene3D" id="3.20.20.70">
    <property type="entry name" value="Aldolase class I"/>
    <property type="match status" value="1"/>
</dbReference>
<accession>A0AAQ4CWP9</accession>
<dbReference type="GO" id="GO:0005737">
    <property type="term" value="C:cytoplasm"/>
    <property type="evidence" value="ECO:0007669"/>
    <property type="project" value="UniProtKB-SubCell"/>
</dbReference>
<keyword evidence="8 11" id="KW-0414">Isoprene biosynthesis</keyword>
<comment type="similarity">
    <text evidence="11">Belongs to the IPP isomerase type 2 family.</text>
</comment>
<feature type="domain" description="FMN-dependent dehydrogenase" evidence="12">
    <location>
        <begin position="176"/>
        <end position="340"/>
    </location>
</feature>
<keyword evidence="6 11" id="KW-0460">Magnesium</keyword>
<feature type="binding site" evidence="11">
    <location>
        <position position="124"/>
    </location>
    <ligand>
        <name>FMN</name>
        <dbReference type="ChEBI" id="CHEBI:58210"/>
    </ligand>
</feature>
<reference evidence="13 14" key="1">
    <citation type="journal article" date="2022" name="Microbiol. Resour. Announc.">
        <title>Complete Genome Sequence of the Hyperthermophilic and Acidophilic Archaeon Saccharolobus caldissimus Strain HS-3T.</title>
        <authorList>
            <person name="Sakai H.D."/>
            <person name="Kurosawa N."/>
        </authorList>
    </citation>
    <scope>NUCLEOTIDE SEQUENCE [LARGE SCALE GENOMIC DNA]</scope>
    <source>
        <strain evidence="13 14">JCM32116</strain>
    </source>
</reference>
<comment type="cofactor">
    <cofactor evidence="1 11">
        <name>FMN</name>
        <dbReference type="ChEBI" id="CHEBI:58210"/>
    </cofactor>
</comment>
<keyword evidence="2 11" id="KW-0963">Cytoplasm</keyword>
<dbReference type="RefSeq" id="WP_229570969.1">
    <property type="nucleotide sequence ID" value="NZ_AP025226.1"/>
</dbReference>
<keyword evidence="4 11" id="KW-0288">FMN</keyword>
<dbReference type="GO" id="GO:0010181">
    <property type="term" value="F:FMN binding"/>
    <property type="evidence" value="ECO:0007669"/>
    <property type="project" value="UniProtKB-UniRule"/>
</dbReference>
<keyword evidence="9 11" id="KW-0413">Isomerase</keyword>
<protein>
    <recommendedName>
        <fullName evidence="11">Isopentenyl-diphosphate delta-isomerase</fullName>
        <shortName evidence="11">IPP isomerase</shortName>
        <ecNumber evidence="11">5.3.3.2</ecNumber>
    </recommendedName>
    <alternativeName>
        <fullName evidence="11">Isopentenyl diphosphate:dimethylallyl diphosphate isomerase</fullName>
    </alternativeName>
    <alternativeName>
        <fullName evidence="11">Isopentenyl pyrophosphate isomerase</fullName>
    </alternativeName>
    <alternativeName>
        <fullName evidence="11">Type 2 isopentenyl diphosphate isomerase</fullName>
        <shortName evidence="11">IDI-2</shortName>
    </alternativeName>
</protein>
<dbReference type="AlphaFoldDB" id="A0AAQ4CWP9"/>
<evidence type="ECO:0000256" key="7">
    <source>
        <dbReference type="ARBA" id="ARBA00022857"/>
    </source>
</evidence>